<keyword evidence="3" id="KW-0472">Membrane</keyword>
<feature type="binding site" evidence="1">
    <location>
        <position position="140"/>
    </location>
    <ligand>
        <name>Mg(2+)</name>
        <dbReference type="ChEBI" id="CHEBI:18420"/>
    </ligand>
</feature>
<dbReference type="Pfam" id="PF23868">
    <property type="entry name" value="Mmc1_C"/>
    <property type="match status" value="1"/>
</dbReference>
<keyword evidence="1" id="KW-0479">Metal-binding</keyword>
<dbReference type="PANTHER" id="PTHR33254:SF4">
    <property type="entry name" value="4-HYDROXY-4-METHYL-2-OXOGLUTARATE ALDOLASE 3-RELATED"/>
    <property type="match status" value="1"/>
</dbReference>
<sequence length="952" mass="102537">MEVSASVSPRPSLIEQLSPFSSCEISDALIKLGLSHNANETPVQRGGYIPDINMLSPSPTVGDGQNTRICGYAYTVKMVRGDDSQAPKPAQHFVDAAPPGSVAVISVPPNIKSAAWGGLMTAGAQFRGVHGVVIDGRARDLIEHRAAGFPVFARGHSTLGQSPFTRPSELNVPVTILPRPDFEGAFENTFSAVEVHPGDIIVADIDGVVSIPPELIARVIDTCRYSKQVDERCMIDIQQGRSIQETFQEWPAAATTKPTINIKSQVPTSVSPRVAARNVLKSTIGLIPRTLPLEHQKIWGKRAQNALDELETGRSRPLRVAVWGDELSGASDIVTGLLDDPLSEDAVQREMLRQRWTSVPRGGVIHIRKEDAASQNGQILGLKSNWLQNINGEIIECRDHNALDTLLLCDHIILVTDNIRGLSAPGLRETLDGLSVAPSVSLVVTERAPGVPILIDEFGIIKPTVIKPDLAIRGLDAFTQGDVNQYQALLMAKDKTASWNGQILGIKSNWLQNINGEVIECRDHNTLNTLLSCDHIILVTDNIRKLSTPGLQEALDGLSHAPSVSLVVTERASGVPVLIDEFGDTKPTVIRPDLAIRGLDAFTQGDVNQYQALLMASGLPHFAQAISSLYTESNQPSSPSSTASRAAVRTSTHIARATFSACETAVDNARQSITNTLAPLEPLKTEISSIGHDALHSTLRGSSTVREGVTSVEARLRAAFRRLPWYSLWWRADEVSSALGEAVSWNSLNTQLSFHSGRLAIIRQQMHHKAVALAAISPLLNNRLAQIHARTAIDPDALSSPLVQRTAQLFAPGGPVEDAQRKAQAAVMATAANILGSGALSAGLFAIGGMSGGTAIGAGLLGSVASVRWMQSMWARAEKRWWADWARVCAGLERDCETNLNQVVQERVMGSVVAGIQGVEALAAQRADTVSALRQEMSELNKELTALERRLK</sequence>
<feature type="transmembrane region" description="Helical" evidence="3">
    <location>
        <begin position="844"/>
        <end position="870"/>
    </location>
</feature>
<dbReference type="InterPro" id="IPR036704">
    <property type="entry name" value="RraA/RraA-like_sf"/>
</dbReference>
<dbReference type="GO" id="GO:0008948">
    <property type="term" value="F:oxaloacetate decarboxylase activity"/>
    <property type="evidence" value="ECO:0007669"/>
    <property type="project" value="TreeGrafter"/>
</dbReference>
<name>A0A8H3C651_9AGAM</name>
<dbReference type="SUPFAM" id="SSF89562">
    <property type="entry name" value="RraA-like"/>
    <property type="match status" value="1"/>
</dbReference>
<dbReference type="Gene3D" id="3.50.30.40">
    <property type="entry name" value="Ribonuclease E inhibitor RraA/RraA-like"/>
    <property type="match status" value="1"/>
</dbReference>
<feature type="binding site" evidence="1">
    <location>
        <position position="139"/>
    </location>
    <ligand>
        <name>substrate</name>
    </ligand>
</feature>
<reference evidence="5" key="1">
    <citation type="submission" date="2021-01" db="EMBL/GenBank/DDBJ databases">
        <authorList>
            <person name="Kaushik A."/>
        </authorList>
    </citation>
    <scope>NUCLEOTIDE SEQUENCE</scope>
    <source>
        <strain evidence="5">Type strain: AG8-Rh-89/</strain>
    </source>
</reference>
<keyword evidence="3" id="KW-1133">Transmembrane helix</keyword>
<evidence type="ECO:0000259" key="4">
    <source>
        <dbReference type="Pfam" id="PF23868"/>
    </source>
</evidence>
<dbReference type="GO" id="GO:0047443">
    <property type="term" value="F:4-hydroxy-4-methyl-2-oxoglutarate aldolase activity"/>
    <property type="evidence" value="ECO:0007669"/>
    <property type="project" value="TreeGrafter"/>
</dbReference>
<dbReference type="InterPro" id="IPR056196">
    <property type="entry name" value="Mmc1_C"/>
</dbReference>
<evidence type="ECO:0000313" key="5">
    <source>
        <dbReference type="EMBL" id="CAE6474283.1"/>
    </source>
</evidence>
<keyword evidence="3" id="KW-0812">Transmembrane</keyword>
<comment type="cofactor">
    <cofactor evidence="1">
        <name>Mg(2+)</name>
        <dbReference type="ChEBI" id="CHEBI:18420"/>
    </cofactor>
</comment>
<keyword evidence="2" id="KW-0175">Coiled coil</keyword>
<protein>
    <recommendedName>
        <fullName evidence="4">Mmc1 C-terminal domain-containing protein</fullName>
    </recommendedName>
</protein>
<dbReference type="GO" id="GO:0046872">
    <property type="term" value="F:metal ion binding"/>
    <property type="evidence" value="ECO:0007669"/>
    <property type="project" value="UniProtKB-KW"/>
</dbReference>
<dbReference type="Pfam" id="PF03737">
    <property type="entry name" value="RraA-like"/>
    <property type="match status" value="1"/>
</dbReference>
<dbReference type="AlphaFoldDB" id="A0A8H3C651"/>
<feature type="domain" description="Mmc1 C-terminal" evidence="4">
    <location>
        <begin position="720"/>
        <end position="883"/>
    </location>
</feature>
<gene>
    <name evidence="5" type="ORF">RDB_LOCUS66740</name>
</gene>
<evidence type="ECO:0000256" key="3">
    <source>
        <dbReference type="SAM" id="Phobius"/>
    </source>
</evidence>
<feature type="binding site" evidence="1">
    <location>
        <begin position="117"/>
        <end position="120"/>
    </location>
    <ligand>
        <name>substrate</name>
    </ligand>
</feature>
<evidence type="ECO:0000256" key="2">
    <source>
        <dbReference type="SAM" id="Coils"/>
    </source>
</evidence>
<evidence type="ECO:0000313" key="6">
    <source>
        <dbReference type="Proteomes" id="UP000663850"/>
    </source>
</evidence>
<keyword evidence="1" id="KW-0460">Magnesium</keyword>
<dbReference type="Proteomes" id="UP000663850">
    <property type="component" value="Unassembled WGS sequence"/>
</dbReference>
<dbReference type="PANTHER" id="PTHR33254">
    <property type="entry name" value="4-HYDROXY-4-METHYL-2-OXOGLUTARATE ALDOLASE 3-RELATED"/>
    <property type="match status" value="1"/>
</dbReference>
<dbReference type="InterPro" id="IPR005493">
    <property type="entry name" value="RraA/RraA-like"/>
</dbReference>
<evidence type="ECO:0000256" key="1">
    <source>
        <dbReference type="PIRSR" id="PIRSR605493-1"/>
    </source>
</evidence>
<organism evidence="5 6">
    <name type="scientific">Rhizoctonia solani</name>
    <dbReference type="NCBI Taxonomy" id="456999"/>
    <lineage>
        <taxon>Eukaryota</taxon>
        <taxon>Fungi</taxon>
        <taxon>Dikarya</taxon>
        <taxon>Basidiomycota</taxon>
        <taxon>Agaricomycotina</taxon>
        <taxon>Agaricomycetes</taxon>
        <taxon>Cantharellales</taxon>
        <taxon>Ceratobasidiaceae</taxon>
        <taxon>Rhizoctonia</taxon>
    </lineage>
</organism>
<dbReference type="EMBL" id="CAJMWZ010003432">
    <property type="protein sequence ID" value="CAE6474283.1"/>
    <property type="molecule type" value="Genomic_DNA"/>
</dbReference>
<proteinExistence type="predicted"/>
<comment type="caution">
    <text evidence="5">The sequence shown here is derived from an EMBL/GenBank/DDBJ whole genome shotgun (WGS) entry which is preliminary data.</text>
</comment>
<dbReference type="CDD" id="cd16841">
    <property type="entry name" value="RraA_family"/>
    <property type="match status" value="1"/>
</dbReference>
<accession>A0A8H3C651</accession>
<feature type="coiled-coil region" evidence="2">
    <location>
        <begin position="923"/>
        <end position="950"/>
    </location>
</feature>